<reference evidence="2 3" key="1">
    <citation type="submission" date="2024-08" db="EMBL/GenBank/DDBJ databases">
        <authorList>
            <person name="Cucini C."/>
            <person name="Frati F."/>
        </authorList>
    </citation>
    <scope>NUCLEOTIDE SEQUENCE [LARGE SCALE GENOMIC DNA]</scope>
</reference>
<organism evidence="2 3">
    <name type="scientific">Orchesella dallaii</name>
    <dbReference type="NCBI Taxonomy" id="48710"/>
    <lineage>
        <taxon>Eukaryota</taxon>
        <taxon>Metazoa</taxon>
        <taxon>Ecdysozoa</taxon>
        <taxon>Arthropoda</taxon>
        <taxon>Hexapoda</taxon>
        <taxon>Collembola</taxon>
        <taxon>Entomobryomorpha</taxon>
        <taxon>Entomobryoidea</taxon>
        <taxon>Orchesellidae</taxon>
        <taxon>Orchesellinae</taxon>
        <taxon>Orchesella</taxon>
    </lineage>
</organism>
<dbReference type="Pfam" id="PF22486">
    <property type="entry name" value="MATH_2"/>
    <property type="match status" value="1"/>
</dbReference>
<keyword evidence="3" id="KW-1185">Reference proteome</keyword>
<dbReference type="SUPFAM" id="SSF49599">
    <property type="entry name" value="TRAF domain-like"/>
    <property type="match status" value="1"/>
</dbReference>
<sequence length="309" mass="34609">MAGNWCCNQRTKMNQVWLTISLYLEFVQYGTPLGTEELRGTPIKTHFQISILDCDGQPNTQVFQNREKHNFTIYGPNKSWGQAKVITSADLVDPSRHLVVNDTVKIFCQLWISGKITKKVEFFQDSGPSKEQRTQVSKNKLVNDLRNALSQSIATDVTVSTGETTFKAHKAILSARSSVFAAMFDANMIERETATVQIVDFDDEVVKGMLEHLYTGETTVIDNRAQELLQIAEKYNLDGLKEDCEYAVGDKLSKGNAAEILALACTHNAPILKAQVIRFISKNKEELMKMKSFQDAVNAFAHTGVFVIC</sequence>
<evidence type="ECO:0000313" key="2">
    <source>
        <dbReference type="EMBL" id="CAL8116395.1"/>
    </source>
</evidence>
<dbReference type="InterPro" id="IPR008974">
    <property type="entry name" value="TRAF-like"/>
</dbReference>
<dbReference type="InterPro" id="IPR011333">
    <property type="entry name" value="SKP1/BTB/POZ_sf"/>
</dbReference>
<dbReference type="PROSITE" id="PS50097">
    <property type="entry name" value="BTB"/>
    <property type="match status" value="1"/>
</dbReference>
<dbReference type="Pfam" id="PF00651">
    <property type="entry name" value="BTB"/>
    <property type="match status" value="1"/>
</dbReference>
<dbReference type="Gene3D" id="2.60.210.10">
    <property type="entry name" value="Apoptosis, Tumor Necrosis Factor Receptor Associated Protein 2, Chain A"/>
    <property type="match status" value="1"/>
</dbReference>
<accession>A0ABP1R020</accession>
<dbReference type="Proteomes" id="UP001642540">
    <property type="component" value="Unassembled WGS sequence"/>
</dbReference>
<dbReference type="EMBL" id="CAXLJM020000053">
    <property type="protein sequence ID" value="CAL8116395.1"/>
    <property type="molecule type" value="Genomic_DNA"/>
</dbReference>
<dbReference type="SUPFAM" id="SSF54695">
    <property type="entry name" value="POZ domain"/>
    <property type="match status" value="1"/>
</dbReference>
<name>A0ABP1R020_9HEXA</name>
<dbReference type="PANTHER" id="PTHR24413">
    <property type="entry name" value="SPECKLE-TYPE POZ PROTEIN"/>
    <property type="match status" value="1"/>
</dbReference>
<dbReference type="InterPro" id="IPR000210">
    <property type="entry name" value="BTB/POZ_dom"/>
</dbReference>
<evidence type="ECO:0000259" key="1">
    <source>
        <dbReference type="PROSITE" id="PS50097"/>
    </source>
</evidence>
<gene>
    <name evidence="2" type="ORF">ODALV1_LOCUS17265</name>
</gene>
<dbReference type="Gene3D" id="3.30.710.10">
    <property type="entry name" value="Potassium Channel Kv1.1, Chain A"/>
    <property type="match status" value="1"/>
</dbReference>
<comment type="caution">
    <text evidence="2">The sequence shown here is derived from an EMBL/GenBank/DDBJ whole genome shotgun (WGS) entry which is preliminary data.</text>
</comment>
<dbReference type="InterPro" id="IPR002083">
    <property type="entry name" value="MATH/TRAF_dom"/>
</dbReference>
<proteinExistence type="predicted"/>
<dbReference type="SMART" id="SM00225">
    <property type="entry name" value="BTB"/>
    <property type="match status" value="1"/>
</dbReference>
<protein>
    <recommendedName>
        <fullName evidence="1">BTB domain-containing protein</fullName>
    </recommendedName>
</protein>
<evidence type="ECO:0000313" key="3">
    <source>
        <dbReference type="Proteomes" id="UP001642540"/>
    </source>
</evidence>
<feature type="domain" description="BTB" evidence="1">
    <location>
        <begin position="155"/>
        <end position="222"/>
    </location>
</feature>